<sequence>MKLPRRQLQCRRPAEHAPSSWLRKRLAFDVSTCLAGLFSSFVNSGGLPGTASWRLVGMSSGHFSECSCV</sequence>
<dbReference type="GeneID" id="66056945"/>
<name>A0A2K3CPJ1_CHLRE</name>
<evidence type="ECO:0000313" key="2">
    <source>
        <dbReference type="Proteomes" id="UP000006906"/>
    </source>
</evidence>
<evidence type="ECO:0000313" key="1">
    <source>
        <dbReference type="EMBL" id="PNW70195.1"/>
    </source>
</evidence>
<dbReference type="EMBL" id="CM008978">
    <property type="protein sequence ID" value="PNW70195.1"/>
    <property type="molecule type" value="Genomic_DNA"/>
</dbReference>
<keyword evidence="2" id="KW-1185">Reference proteome</keyword>
<protein>
    <submittedName>
        <fullName evidence="1">Uncharacterized protein</fullName>
    </submittedName>
</protein>
<dbReference type="Proteomes" id="UP000006906">
    <property type="component" value="Chromosome 17"/>
</dbReference>
<dbReference type="Gramene" id="PNW70195">
    <property type="protein sequence ID" value="PNW70195"/>
    <property type="gene ID" value="CHLRE_17g709876v5"/>
</dbReference>
<dbReference type="AlphaFoldDB" id="A0A2K3CPJ1"/>
<accession>A0A2K3CPJ1</accession>
<organism evidence="1 2">
    <name type="scientific">Chlamydomonas reinhardtii</name>
    <name type="common">Chlamydomonas smithii</name>
    <dbReference type="NCBI Taxonomy" id="3055"/>
    <lineage>
        <taxon>Eukaryota</taxon>
        <taxon>Viridiplantae</taxon>
        <taxon>Chlorophyta</taxon>
        <taxon>core chlorophytes</taxon>
        <taxon>Chlorophyceae</taxon>
        <taxon>CS clade</taxon>
        <taxon>Chlamydomonadales</taxon>
        <taxon>Chlamydomonadaceae</taxon>
        <taxon>Chlamydomonas</taxon>
    </lineage>
</organism>
<dbReference type="InParanoid" id="A0A2K3CPJ1"/>
<proteinExistence type="predicted"/>
<dbReference type="KEGG" id="cre:CHLRE_17g709876v5"/>
<reference evidence="1 2" key="1">
    <citation type="journal article" date="2007" name="Science">
        <title>The Chlamydomonas genome reveals the evolution of key animal and plant functions.</title>
        <authorList>
            <person name="Merchant S.S."/>
            <person name="Prochnik S.E."/>
            <person name="Vallon O."/>
            <person name="Harris E.H."/>
            <person name="Karpowicz S.J."/>
            <person name="Witman G.B."/>
            <person name="Terry A."/>
            <person name="Salamov A."/>
            <person name="Fritz-Laylin L.K."/>
            <person name="Marechal-Drouard L."/>
            <person name="Marshall W.F."/>
            <person name="Qu L.H."/>
            <person name="Nelson D.R."/>
            <person name="Sanderfoot A.A."/>
            <person name="Spalding M.H."/>
            <person name="Kapitonov V.V."/>
            <person name="Ren Q."/>
            <person name="Ferris P."/>
            <person name="Lindquist E."/>
            <person name="Shapiro H."/>
            <person name="Lucas S.M."/>
            <person name="Grimwood J."/>
            <person name="Schmutz J."/>
            <person name="Cardol P."/>
            <person name="Cerutti H."/>
            <person name="Chanfreau G."/>
            <person name="Chen C.L."/>
            <person name="Cognat V."/>
            <person name="Croft M.T."/>
            <person name="Dent R."/>
            <person name="Dutcher S."/>
            <person name="Fernandez E."/>
            <person name="Fukuzawa H."/>
            <person name="Gonzalez-Ballester D."/>
            <person name="Gonzalez-Halphen D."/>
            <person name="Hallmann A."/>
            <person name="Hanikenne M."/>
            <person name="Hippler M."/>
            <person name="Inwood W."/>
            <person name="Jabbari K."/>
            <person name="Kalanon M."/>
            <person name="Kuras R."/>
            <person name="Lefebvre P.A."/>
            <person name="Lemaire S.D."/>
            <person name="Lobanov A.V."/>
            <person name="Lohr M."/>
            <person name="Manuell A."/>
            <person name="Meier I."/>
            <person name="Mets L."/>
            <person name="Mittag M."/>
            <person name="Mittelmeier T."/>
            <person name="Moroney J.V."/>
            <person name="Moseley J."/>
            <person name="Napoli C."/>
            <person name="Nedelcu A.M."/>
            <person name="Niyogi K."/>
            <person name="Novoselov S.V."/>
            <person name="Paulsen I.T."/>
            <person name="Pazour G."/>
            <person name="Purton S."/>
            <person name="Ral J.P."/>
            <person name="Riano-Pachon D.M."/>
            <person name="Riekhof W."/>
            <person name="Rymarquis L."/>
            <person name="Schroda M."/>
            <person name="Stern D."/>
            <person name="Umen J."/>
            <person name="Willows R."/>
            <person name="Wilson N."/>
            <person name="Zimmer S.L."/>
            <person name="Allmer J."/>
            <person name="Balk J."/>
            <person name="Bisova K."/>
            <person name="Chen C.J."/>
            <person name="Elias M."/>
            <person name="Gendler K."/>
            <person name="Hauser C."/>
            <person name="Lamb M.R."/>
            <person name="Ledford H."/>
            <person name="Long J.C."/>
            <person name="Minagawa J."/>
            <person name="Page M.D."/>
            <person name="Pan J."/>
            <person name="Pootakham W."/>
            <person name="Roje S."/>
            <person name="Rose A."/>
            <person name="Stahlberg E."/>
            <person name="Terauchi A.M."/>
            <person name="Yang P."/>
            <person name="Ball S."/>
            <person name="Bowler C."/>
            <person name="Dieckmann C.L."/>
            <person name="Gladyshev V.N."/>
            <person name="Green P."/>
            <person name="Jorgensen R."/>
            <person name="Mayfield S."/>
            <person name="Mueller-Roeber B."/>
            <person name="Rajamani S."/>
            <person name="Sayre R.T."/>
            <person name="Brokstein P."/>
            <person name="Dubchak I."/>
            <person name="Goodstein D."/>
            <person name="Hornick L."/>
            <person name="Huang Y.W."/>
            <person name="Jhaveri J."/>
            <person name="Luo Y."/>
            <person name="Martinez D."/>
            <person name="Ngau W.C."/>
            <person name="Otillar B."/>
            <person name="Poliakov A."/>
            <person name="Porter A."/>
            <person name="Szajkowski L."/>
            <person name="Werner G."/>
            <person name="Zhou K."/>
            <person name="Grigoriev I.V."/>
            <person name="Rokhsar D.S."/>
            <person name="Grossman A.R."/>
        </authorList>
    </citation>
    <scope>NUCLEOTIDE SEQUENCE [LARGE SCALE GENOMIC DNA]</scope>
    <source>
        <strain evidence="2">CC-503</strain>
    </source>
</reference>
<gene>
    <name evidence="1" type="ORF">CHLRE_17g709876v5</name>
</gene>
<dbReference type="RefSeq" id="XP_042914515.1">
    <property type="nucleotide sequence ID" value="XM_043072056.1"/>
</dbReference>